<dbReference type="GO" id="GO:0031177">
    <property type="term" value="F:phosphopantetheine binding"/>
    <property type="evidence" value="ECO:0007669"/>
    <property type="project" value="InterPro"/>
</dbReference>
<dbReference type="CDD" id="cd17643">
    <property type="entry name" value="A_NRPS_Cytc1-like"/>
    <property type="match status" value="1"/>
</dbReference>
<dbReference type="FunFam" id="2.30.38.10:FF:000001">
    <property type="entry name" value="Non-ribosomal peptide synthetase PvdI"/>
    <property type="match status" value="3"/>
</dbReference>
<name>A0A9D5JWY4_9BACT</name>
<dbReference type="GO" id="GO:0016874">
    <property type="term" value="F:ligase activity"/>
    <property type="evidence" value="ECO:0007669"/>
    <property type="project" value="UniProtKB-KW"/>
</dbReference>
<dbReference type="PANTHER" id="PTHR45527">
    <property type="entry name" value="NONRIBOSOMAL PEPTIDE SYNTHETASE"/>
    <property type="match status" value="1"/>
</dbReference>
<dbReference type="Gene3D" id="3.30.559.30">
    <property type="entry name" value="Nonribosomal peptide synthetase, condensation domain"/>
    <property type="match status" value="3"/>
</dbReference>
<dbReference type="Pfam" id="PF00668">
    <property type="entry name" value="Condensation"/>
    <property type="match status" value="3"/>
</dbReference>
<dbReference type="SMART" id="SM00824">
    <property type="entry name" value="PKS_TE"/>
    <property type="match status" value="1"/>
</dbReference>
<dbReference type="Gene3D" id="3.40.50.980">
    <property type="match status" value="6"/>
</dbReference>
<dbReference type="CDD" id="cd05930">
    <property type="entry name" value="A_NRPS"/>
    <property type="match status" value="1"/>
</dbReference>
<dbReference type="SUPFAM" id="SSF53474">
    <property type="entry name" value="alpha/beta-Hydrolases"/>
    <property type="match status" value="1"/>
</dbReference>
<dbReference type="Gene3D" id="3.40.50.1820">
    <property type="entry name" value="alpha/beta hydrolase"/>
    <property type="match status" value="1"/>
</dbReference>
<keyword evidence="3" id="KW-0596">Phosphopantetheine</keyword>
<dbReference type="Pfam" id="PF00550">
    <property type="entry name" value="PP-binding"/>
    <property type="match status" value="3"/>
</dbReference>
<comment type="cofactor">
    <cofactor evidence="1">
        <name>pantetheine 4'-phosphate</name>
        <dbReference type="ChEBI" id="CHEBI:47942"/>
    </cofactor>
</comment>
<dbReference type="NCBIfam" id="TIGR01444">
    <property type="entry name" value="fkbM_fam"/>
    <property type="match status" value="1"/>
</dbReference>
<dbReference type="Pfam" id="PF13193">
    <property type="entry name" value="AMP-binding_C"/>
    <property type="match status" value="2"/>
</dbReference>
<dbReference type="FunFam" id="3.30.559.10:FF:000012">
    <property type="entry name" value="Non-ribosomal peptide synthetase"/>
    <property type="match status" value="3"/>
</dbReference>
<evidence type="ECO:0000256" key="4">
    <source>
        <dbReference type="ARBA" id="ARBA00022553"/>
    </source>
</evidence>
<dbReference type="InterPro" id="IPR006162">
    <property type="entry name" value="Ppantetheine_attach_site"/>
</dbReference>
<dbReference type="InterPro" id="IPR029063">
    <property type="entry name" value="SAM-dependent_MTases_sf"/>
</dbReference>
<evidence type="ECO:0000256" key="1">
    <source>
        <dbReference type="ARBA" id="ARBA00001957"/>
    </source>
</evidence>
<feature type="domain" description="Carrier" evidence="7">
    <location>
        <begin position="3843"/>
        <end position="3918"/>
    </location>
</feature>
<dbReference type="InterPro" id="IPR001242">
    <property type="entry name" value="Condensation_dom"/>
</dbReference>
<dbReference type="FunFam" id="3.40.50.12780:FF:000012">
    <property type="entry name" value="Non-ribosomal peptide synthetase"/>
    <property type="match status" value="2"/>
</dbReference>
<dbReference type="GO" id="GO:0043041">
    <property type="term" value="P:amino acid activation for nonribosomal peptide biosynthetic process"/>
    <property type="evidence" value="ECO:0007669"/>
    <property type="project" value="TreeGrafter"/>
</dbReference>
<dbReference type="CDD" id="cd19543">
    <property type="entry name" value="DCL_NRPS"/>
    <property type="match status" value="1"/>
</dbReference>
<dbReference type="FunFam" id="1.10.1200.10:FF:000005">
    <property type="entry name" value="Nonribosomal peptide synthetase 1"/>
    <property type="match status" value="1"/>
</dbReference>
<organism evidence="8 9">
    <name type="scientific">candidate division KSB3 bacterium</name>
    <dbReference type="NCBI Taxonomy" id="2044937"/>
    <lineage>
        <taxon>Bacteria</taxon>
        <taxon>candidate division KSB3</taxon>
    </lineage>
</organism>
<reference evidence="8" key="1">
    <citation type="submission" date="2019-11" db="EMBL/GenBank/DDBJ databases">
        <title>Microbial mats filling the niche in hypersaline microbial mats.</title>
        <authorList>
            <person name="Wong H.L."/>
            <person name="Macleod F.I."/>
            <person name="White R.A. III"/>
            <person name="Burns B.P."/>
        </authorList>
    </citation>
    <scope>NUCLEOTIDE SEQUENCE</scope>
    <source>
        <strain evidence="8">Rbin_158</strain>
    </source>
</reference>
<evidence type="ECO:0000259" key="7">
    <source>
        <dbReference type="PROSITE" id="PS50075"/>
    </source>
</evidence>
<dbReference type="GO" id="GO:0009403">
    <property type="term" value="P:toxin biosynthetic process"/>
    <property type="evidence" value="ECO:0007669"/>
    <property type="project" value="UniProtKB-ARBA"/>
</dbReference>
<dbReference type="CDD" id="cd17651">
    <property type="entry name" value="A_NRPS_VisG_like"/>
    <property type="match status" value="1"/>
</dbReference>
<dbReference type="InterPro" id="IPR029058">
    <property type="entry name" value="AB_hydrolase_fold"/>
</dbReference>
<dbReference type="InterPro" id="IPR000873">
    <property type="entry name" value="AMP-dep_synth/lig_dom"/>
</dbReference>
<dbReference type="CDD" id="cd19531">
    <property type="entry name" value="LCL_NRPS-like"/>
    <property type="match status" value="2"/>
</dbReference>
<evidence type="ECO:0000313" key="8">
    <source>
        <dbReference type="EMBL" id="MBD3325491.1"/>
    </source>
</evidence>
<dbReference type="FunFam" id="1.10.1200.10:FF:000016">
    <property type="entry name" value="Non-ribosomal peptide synthase"/>
    <property type="match status" value="2"/>
</dbReference>
<dbReference type="FunFam" id="3.30.559.30:FF:000001">
    <property type="entry name" value="Non-ribosomal peptide synthetase"/>
    <property type="match status" value="2"/>
</dbReference>
<dbReference type="InterPro" id="IPR009081">
    <property type="entry name" value="PP-bd_ACP"/>
</dbReference>
<dbReference type="SUPFAM" id="SSF52777">
    <property type="entry name" value="CoA-dependent acyltransferases"/>
    <property type="match status" value="6"/>
</dbReference>
<dbReference type="Gene3D" id="1.10.1200.10">
    <property type="entry name" value="ACP-like"/>
    <property type="match status" value="3"/>
</dbReference>
<dbReference type="CDD" id="cd02440">
    <property type="entry name" value="AdoMet_MTases"/>
    <property type="match status" value="1"/>
</dbReference>
<evidence type="ECO:0000256" key="5">
    <source>
        <dbReference type="ARBA" id="ARBA00022598"/>
    </source>
</evidence>
<keyword evidence="5" id="KW-0436">Ligase</keyword>
<dbReference type="PROSITE" id="PS00012">
    <property type="entry name" value="PHOSPHOPANTETHEINE"/>
    <property type="match status" value="2"/>
</dbReference>
<dbReference type="InterPro" id="IPR036736">
    <property type="entry name" value="ACP-like_sf"/>
</dbReference>
<dbReference type="SUPFAM" id="SSF47336">
    <property type="entry name" value="ACP-like"/>
    <property type="match status" value="3"/>
</dbReference>
<evidence type="ECO:0000313" key="9">
    <source>
        <dbReference type="Proteomes" id="UP000649604"/>
    </source>
</evidence>
<protein>
    <submittedName>
        <fullName evidence="8">Amino acid adenylation domain-containing protein</fullName>
    </submittedName>
</protein>
<comment type="caution">
    <text evidence="8">The sequence shown here is derived from an EMBL/GenBank/DDBJ whole genome shotgun (WGS) entry which is preliminary data.</text>
</comment>
<evidence type="ECO:0000256" key="2">
    <source>
        <dbReference type="ARBA" id="ARBA00006432"/>
    </source>
</evidence>
<dbReference type="InterPro" id="IPR020806">
    <property type="entry name" value="PKS_PP-bd"/>
</dbReference>
<dbReference type="InterPro" id="IPR013217">
    <property type="entry name" value="Methyltransf_12"/>
</dbReference>
<dbReference type="InterPro" id="IPR006342">
    <property type="entry name" value="FkbM_mtfrase"/>
</dbReference>
<dbReference type="Pfam" id="PF05050">
    <property type="entry name" value="Methyltransf_21"/>
    <property type="match status" value="1"/>
</dbReference>
<dbReference type="SUPFAM" id="SSF53335">
    <property type="entry name" value="S-adenosyl-L-methionine-dependent methyltransferases"/>
    <property type="match status" value="2"/>
</dbReference>
<dbReference type="Gene3D" id="3.40.50.150">
    <property type="entry name" value="Vaccinia Virus protein VP39"/>
    <property type="match status" value="2"/>
</dbReference>
<dbReference type="Gene3D" id="3.30.559.10">
    <property type="entry name" value="Chloramphenicol acetyltransferase-like domain"/>
    <property type="match status" value="3"/>
</dbReference>
<dbReference type="PROSITE" id="PS00455">
    <property type="entry name" value="AMP_BINDING"/>
    <property type="match status" value="3"/>
</dbReference>
<gene>
    <name evidence="8" type="ORF">GF339_12950</name>
</gene>
<accession>A0A9D5JWY4</accession>
<dbReference type="InterPro" id="IPR001031">
    <property type="entry name" value="Thioesterase"/>
</dbReference>
<dbReference type="SUPFAM" id="SSF56801">
    <property type="entry name" value="Acetyl-CoA synthetase-like"/>
    <property type="match status" value="3"/>
</dbReference>
<dbReference type="InterPro" id="IPR023213">
    <property type="entry name" value="CAT-like_dom_sf"/>
</dbReference>
<dbReference type="PANTHER" id="PTHR45527:SF14">
    <property type="entry name" value="PLIPASTATIN SYNTHASE SUBUNIT B"/>
    <property type="match status" value="1"/>
</dbReference>
<dbReference type="FunFam" id="3.40.50.980:FF:000002">
    <property type="entry name" value="Enterobactin synthetase component F"/>
    <property type="match status" value="1"/>
</dbReference>
<feature type="domain" description="Carrier" evidence="7">
    <location>
        <begin position="2780"/>
        <end position="2855"/>
    </location>
</feature>
<dbReference type="FunFam" id="3.30.300.30:FF:000010">
    <property type="entry name" value="Enterobactin synthetase component F"/>
    <property type="match status" value="1"/>
</dbReference>
<dbReference type="NCBIfam" id="TIGR01733">
    <property type="entry name" value="AA-adenyl-dom"/>
    <property type="match status" value="3"/>
</dbReference>
<dbReference type="GO" id="GO:0005829">
    <property type="term" value="C:cytosol"/>
    <property type="evidence" value="ECO:0007669"/>
    <property type="project" value="TreeGrafter"/>
</dbReference>
<dbReference type="Pfam" id="PF08242">
    <property type="entry name" value="Methyltransf_12"/>
    <property type="match status" value="1"/>
</dbReference>
<dbReference type="InterPro" id="IPR045851">
    <property type="entry name" value="AMP-bd_C_sf"/>
</dbReference>
<dbReference type="SMART" id="SM00823">
    <property type="entry name" value="PKS_PP"/>
    <property type="match status" value="3"/>
</dbReference>
<feature type="domain" description="Carrier" evidence="7">
    <location>
        <begin position="1292"/>
        <end position="1367"/>
    </location>
</feature>
<dbReference type="InterPro" id="IPR010071">
    <property type="entry name" value="AA_adenyl_dom"/>
</dbReference>
<dbReference type="Pfam" id="PF00501">
    <property type="entry name" value="AMP-binding"/>
    <property type="match status" value="3"/>
</dbReference>
<dbReference type="Gene3D" id="2.30.38.10">
    <property type="entry name" value="Luciferase, Domain 3"/>
    <property type="match status" value="3"/>
</dbReference>
<dbReference type="Gene3D" id="3.30.300.30">
    <property type="match status" value="4"/>
</dbReference>
<dbReference type="PROSITE" id="PS50075">
    <property type="entry name" value="CARRIER"/>
    <property type="match status" value="3"/>
</dbReference>
<dbReference type="InterPro" id="IPR020845">
    <property type="entry name" value="AMP-binding_CS"/>
</dbReference>
<dbReference type="InterPro" id="IPR020802">
    <property type="entry name" value="TesA-like"/>
</dbReference>
<dbReference type="EMBL" id="WJJP01000421">
    <property type="protein sequence ID" value="MBD3325491.1"/>
    <property type="molecule type" value="Genomic_DNA"/>
</dbReference>
<keyword evidence="4" id="KW-0597">Phosphoprotein</keyword>
<dbReference type="FunFam" id="3.40.50.980:FF:000001">
    <property type="entry name" value="Non-ribosomal peptide synthetase"/>
    <property type="match status" value="3"/>
</dbReference>
<comment type="similarity">
    <text evidence="2">Belongs to the ATP-dependent AMP-binding enzyme family.</text>
</comment>
<sequence>MQNIENIYELSPMQQGMLFHTLYTPDSTIYFEQTSCTLEGALNVPALQRAWQQVVKRHPILRTSFHWEDIEKPLQLVHRDVELPWQQDDWQGDSLAEQQARLEALLVEDRSQGFALDHAPLMRCTLIQIAPETFYFVWSYHHLLLDGWSRPLVLQEVFTLYEAFERGQEPHLPSSRNYSDYILWLQQQDVSQVERFWRERLQGFIAPTDLRVEKTPGVSSNQEDEYAECETQLSQDTTQTLRSLAQEHHLTLNTIFQGAWAMLLHRYSGEEEVVFGTTVSGRPPELQGVEAMIGVFINTLPTRVEVLPQTSLLPWLTQLQMQQADQAQYAYTPLTDIQAWSDIPQGIPLFHTILVFENYPIDQSLQELNGWLAIRDIRVFERANYPISVVIAPGTALGIKLIYDQQRFDDATVRRMLEHFTILLEGIAANPHQRLGAFPILSEGERRQLVVERNPPAQEYAPDRCLHEWFDAQVARTPDAIAVRVPAESSDTGESQQLTYRELQARANQVAQYLRQSGVGPEVFVGLYLDRSIDLLVGLLGILKAGGAYVPLEPIYPPDRLAFMVEDARIAVVLTQTHLRDQFPPCSAQVICVDQDWPVIAQAPAESPDCEVLPAHPAYVIYTSGSTGKPKGVVVTHGNVVRLFEATQPWYQFNDQDVWTLFHSYAFDFSVWEIWGAWLYGGRVVVISHGLSRSPEAFYSLLSRERVTVLNQTPSAFRQLIQAEESVGQLPLALRLVIFGGEALELQSLKPWFERHGDRQPQLVNMYGITETTVHVTYRPLSLQDLERPASVIGVPIPDLHCYIVDSQFQLAPIGVPGELCVGGAGLARGYLNRPELSAERFVAHPWSVLPGSRLYRSGDLARYLPDGDIEYLGRIDHQVKIRGFRVELGEIEAALAAHPAVKEAIVIIREDRPDDQRLIAFLVPDREHAGVIRRLLALEHAGLLPETASRYELPNGLLIFHLNKNETDFVYDEIFLDQSYLRHGITLHDGDCLFDIGANIGLFSLFAALSYADLKIYAFEPLPPIFDVLQQNARLYDLNATVCAYGLSDEHRTATFTYYPHASVISGRFNELEQDKEMVSAFLLNQQRTDAQGAALTEQEIDELVAERLVTRTFPCELRPLSEVIREHNVPQIDLLKIDVEKSELDVLRGIQDEDWPKIKQVVIEVHDTEGQLETVTQCLETQGFTVAAEQDTLLQNTRLYTVYARRPGSSQDASTIPCSTERLKQWTSRWNSPNQLIAEMRRTLQQTLPDYMVPSAFVLLEALPLTPNGKIDRKALPAPEGTSQEEAYVAPRTPTEDIMSAIWADILRLDQVGVHGNFFELGGHSLLATQVISRVREAFQAEVPLRSLFEAPTIAGLADYIDTFRAEQQVFTPPPITPVARDAQLPLSFAQERLWFLEQLVPGNPFYNTPTALRLSGRLQIAALQRGLSEIVRRHEPLRTTFTTIAGKPRQMIHAPGVLSVPVIDLQGLPETLREPEVHRLAEEEARLPFDLFSGPLLRATLLQLAPEEHVLLVTMHHIVSDGWSLGVFIRELSALYNAFSNNRPSPLPDLPVQYADFAAWQRQWMSGEVLELQRTYWNKQLQGMPPVLELPADHPRPPVHTFRGGAEAFTLHPDLVSHLKTLSQRTGTSLYMLLLAAFAVLLSRYAGGQDDLVIGSPIANRTQQAIEGLIGFFVNTIILRLDLSGNPSFEEFLSRVRQVALDAYTHQEMPFEQLVEELQPKRDMSRNPLIQVSFAYQNAPMPDVELEGLTLHPLEFEAGTVRFDVEVHLWEDEVGGISGAFLYYADIFEVQTIRRMIAHWKTLLEGIVADPDQPVWQLPLLSESERQQLLRTCNETTAAYPKERCIHQLFEAQAARTPDAIAVVYQDVRLTYRELNARANQLARYLRSLGVGADVLVGICLERSLEMLIGMWGTLKAGGAYVPLDPTYPKERLAYMLEDAGVQVLLTQQKFLSALSGQNASVICLDTGWAPISQESPANLDIKLDPANMAYVIYTSGSTGKPKGTMITHRGLVNYLSWCTRAYKVAEAQGAPVHSSIGFDATITSVYSPLLTGRKVVLLPETQEIEALSTILQSHRDFSLVKITPAHLDMLSQLLPAQKAVGQTRALIIGGEALLSKTIAFWQRYAPETRLINEYGPTETVVGCCVYEVPRGGISTEAVPIGRPIANTQLYILDCQLNPVPIGVFGELYIGGDGLARGYLQRPDVTAEKFIPDPFSSIPGTRLYRTGDVARYLADGNIEFLGRADYQIKIRGFRIEPGEIENLLAAHENVKEVVVIAREDQPDDKRLVAYLVPQLAAGAAPGETTYQESQDAHLTQWEHVFQDSYSDGASVQDLTFDITGWNSSYTGLPLPADEMREWVDRTVERILAWHPKRVLEIGCGTGLLLSRIAPHCDAYWGTDFSEVVLRHVQHMKRTFPWGDRVTLMHRAAEDFDGLDQESFDTIILNSVVQYFPSVKYLLNVLTQAVALLERHGGGRLFLGDVRSLPLLEAYHASVQLFHAEGDLSLLKLKQRIRQRMMQEEELVLDPEFFLALAQEIPAISHVLIQWKRGEAQNELTRFRYDVVFSVGNEEAPAEEIAWQHWQRDRPKLETIRQFLETQQPSLYGIRQIPNARLWQETKLLEWLQNGNPADTVEQVRAHLATLPPEGIDPEDLWNLSQDLPYRVVVCPSRAVNDGSFDVVFQRHAGHGADQADLRWFDEPVVLKPWNQYANNPLQQKLQRKLIPELREYLRQQVPEYMIPSAFVMLDALPLTPNGKVDRVALPVPEIWGSGRQEGYVAPQTPLEEVVAAIWAEVLGVEHVGIHDNFFDLGGHSLLATQVISRIREACAVEFPVRQIFETPTISGLSQQIDAVRRESELPETPPLIPVAHDQALPLSFAQERLWFLDQLEGQSATYNSPIAVRLTGPVNVEALQETFTTICARHEALRTTFSLTADGQPVQRIAPALRLPLPLIDLQSLPDKEREAERLARQAALQPFDLVKGPLLRTTLLRLDEEDHILLVTMHHIVSDGWSAGILLREAAACYAAFAAGQAPDLPDLPLQYADFAVWQRQWLAGDVLEAQLAYWTRQLDGIPSVLELPTDKPRPPIQTFRGSTEGVEIDQTLTAQVSTLAQQAGASLFMTLLAAFASLLFRYSGQEDLVVGSPIANRNRKEIEPLIGFFVNTLALRIDLSDDPTVWTLLERVCRVALDAYAHQDLPFELLVEELQPERHLSHSPLFQTMFVLQNTPAERMELPNLTLTPLEQEHYTAKFDLLLSLGEAEGQLTGWLEYSTDLFARSTIRRLIGHFIRLLHEMTAAPDRCISELPLLSEAERQQLLVVWNATAQKLPSERCTHHLVEDQAVRTPETIAAVFPEAAGAGSAEQALTYGDLNAQANQLAHYLRKRGAQPDVPIGLCMPRSLDLLVALLAILKAGSPYVPLDPAYPQERREMMLHDAQAPLVVTPEMLSTARDAIAQESRENPKSGVSQQNLAYVIYTSGSTGKPKGVAMGHLPLYNLIFWQLAQSRAAEGARTLQFTSLSFDVSFQEIFSTWCSGGTLVLVSEETRRDPTALLQVLKREGVERLFLPFVALQQLALVADESRIIPEHLREVITAGEQLQITPPLVRFFEALPACDLYNHYGPSESHVATAFPLPLSISPASWPALPPIGTPIANSRIYILDAHQQPVPIGIPGELYIGGICLARGYLGQPELTEERFFPDPFDDSSEARVYRTGDLARYLPDGNIEFLGRIDHQVKIRGFRVEPGEIETLLTTHPAVEEAVVVAQETRTGVKRLVAYVVSPEEVRPSSVELQRFLNAKLPDYMIPSAFVPLSHLPLTPSGKVNRRALPVPEAITSMGDAGFLAPRDAVELQLAQIWEDVLETRPIGMRDNFFEVGGHSLLAVRLMASVQQGFGRHFPLATLFQRPTIEQLAELLRQQEDAQQWSPLIEIHKSEATRSLFCVPGAGGNVIYFYDLARYLAESCSFYGFQATGLDGHTAPRTTIEEIAAEYLQALQTAQPQGPYILGGHSFGGWVAFEMAHQLQRQGHEVASLFIFDTLAPGVVTPQPGIEQDEAAWLTEIAGVVGSMYGKDLQVTYETLRTLEPHVQLAHLHAQMIRANILPPGTSITHLQGFVQVYKANVVAMLRYVPEPVSLPRIVLLKAQNSDPLKALETPTPVNVQDQTWGWEQFAAGDVETCVVPGDHRTMMMPPQVQVVAEQVRRYLDTIQYDVQ</sequence>
<dbReference type="GO" id="GO:0072330">
    <property type="term" value="P:monocarboxylic acid biosynthetic process"/>
    <property type="evidence" value="ECO:0007669"/>
    <property type="project" value="UniProtKB-ARBA"/>
</dbReference>
<evidence type="ECO:0000256" key="6">
    <source>
        <dbReference type="ARBA" id="ARBA00022737"/>
    </source>
</evidence>
<evidence type="ECO:0000256" key="3">
    <source>
        <dbReference type="ARBA" id="ARBA00022450"/>
    </source>
</evidence>
<dbReference type="Pfam" id="PF00975">
    <property type="entry name" value="Thioesterase"/>
    <property type="match status" value="1"/>
</dbReference>
<dbReference type="Proteomes" id="UP000649604">
    <property type="component" value="Unassembled WGS sequence"/>
</dbReference>
<proteinExistence type="inferred from homology"/>
<dbReference type="NCBIfam" id="NF003417">
    <property type="entry name" value="PRK04813.1"/>
    <property type="match status" value="5"/>
</dbReference>
<keyword evidence="6" id="KW-0677">Repeat</keyword>
<dbReference type="InterPro" id="IPR025110">
    <property type="entry name" value="AMP-bd_C"/>
</dbReference>